<comment type="similarity">
    <text evidence="1">Belongs to the Gfo/Idh/MocA family.</text>
</comment>
<dbReference type="PANTHER" id="PTHR43708:SF5">
    <property type="entry name" value="CONSERVED EXPRESSED OXIDOREDUCTASE (EUROFUNG)-RELATED"/>
    <property type="match status" value="1"/>
</dbReference>
<evidence type="ECO:0000256" key="2">
    <source>
        <dbReference type="ARBA" id="ARBA00023002"/>
    </source>
</evidence>
<evidence type="ECO:0000313" key="6">
    <source>
        <dbReference type="EMBL" id="TWI53855.1"/>
    </source>
</evidence>
<dbReference type="SUPFAM" id="SSF51735">
    <property type="entry name" value="NAD(P)-binding Rossmann-fold domains"/>
    <property type="match status" value="1"/>
</dbReference>
<gene>
    <name evidence="6" type="ORF">IQ22_02466</name>
</gene>
<evidence type="ECO:0000256" key="1">
    <source>
        <dbReference type="ARBA" id="ARBA00010928"/>
    </source>
</evidence>
<evidence type="ECO:0000259" key="5">
    <source>
        <dbReference type="Pfam" id="PF02894"/>
    </source>
</evidence>
<dbReference type="InterPro" id="IPR036291">
    <property type="entry name" value="NAD(P)-bd_dom_sf"/>
</dbReference>
<dbReference type="InterPro" id="IPR000683">
    <property type="entry name" value="Gfo/Idh/MocA-like_OxRdtase_N"/>
</dbReference>
<protein>
    <submittedName>
        <fullName evidence="6">Putative dehydrogenase</fullName>
    </submittedName>
</protein>
<name>A0A562QAQ8_9PSED</name>
<dbReference type="InterPro" id="IPR004104">
    <property type="entry name" value="Gfo/Idh/MocA-like_OxRdtase_C"/>
</dbReference>
<evidence type="ECO:0000256" key="3">
    <source>
        <dbReference type="SAM" id="MobiDB-lite"/>
    </source>
</evidence>
<feature type="region of interest" description="Disordered" evidence="3">
    <location>
        <begin position="285"/>
        <end position="305"/>
    </location>
</feature>
<dbReference type="AlphaFoldDB" id="A0A562QAQ8"/>
<feature type="domain" description="Gfo/Idh/MocA-like oxidoreductase N-terminal" evidence="4">
    <location>
        <begin position="39"/>
        <end position="154"/>
    </location>
</feature>
<dbReference type="Proteomes" id="UP000316905">
    <property type="component" value="Unassembled WGS sequence"/>
</dbReference>
<feature type="domain" description="Gfo/Idh/MocA-like oxidoreductase C-terminal" evidence="5">
    <location>
        <begin position="170"/>
        <end position="374"/>
    </location>
</feature>
<dbReference type="EMBL" id="VLKY01000007">
    <property type="protein sequence ID" value="TWI53855.1"/>
    <property type="molecule type" value="Genomic_DNA"/>
</dbReference>
<dbReference type="Pfam" id="PF02894">
    <property type="entry name" value="GFO_IDH_MocA_C"/>
    <property type="match status" value="1"/>
</dbReference>
<dbReference type="GO" id="GO:0000166">
    <property type="term" value="F:nucleotide binding"/>
    <property type="evidence" value="ECO:0007669"/>
    <property type="project" value="InterPro"/>
</dbReference>
<accession>A0A562QAQ8</accession>
<comment type="caution">
    <text evidence="6">The sequence shown here is derived from an EMBL/GenBank/DDBJ whole genome shotgun (WGS) entry which is preliminary data.</text>
</comment>
<evidence type="ECO:0000313" key="7">
    <source>
        <dbReference type="Proteomes" id="UP000316905"/>
    </source>
</evidence>
<dbReference type="Gene3D" id="3.40.50.720">
    <property type="entry name" value="NAD(P)-binding Rossmann-like Domain"/>
    <property type="match status" value="1"/>
</dbReference>
<keyword evidence="7" id="KW-1185">Reference proteome</keyword>
<dbReference type="NCBIfam" id="NF008607">
    <property type="entry name" value="PRK11579.1"/>
    <property type="match status" value="1"/>
</dbReference>
<evidence type="ECO:0000259" key="4">
    <source>
        <dbReference type="Pfam" id="PF01408"/>
    </source>
</evidence>
<keyword evidence="2" id="KW-0560">Oxidoreductase</keyword>
<reference evidence="6 7" key="1">
    <citation type="journal article" date="2015" name="Stand. Genomic Sci.">
        <title>Genomic Encyclopedia of Bacterial and Archaeal Type Strains, Phase III: the genomes of soil and plant-associated and newly described type strains.</title>
        <authorList>
            <person name="Whitman W.B."/>
            <person name="Woyke T."/>
            <person name="Klenk H.P."/>
            <person name="Zhou Y."/>
            <person name="Lilburn T.G."/>
            <person name="Beck B.J."/>
            <person name="De Vos P."/>
            <person name="Vandamme P."/>
            <person name="Eisen J.A."/>
            <person name="Garrity G."/>
            <person name="Hugenholtz P."/>
            <person name="Kyrpides N.C."/>
        </authorList>
    </citation>
    <scope>NUCLEOTIDE SEQUENCE [LARGE SCALE GENOMIC DNA]</scope>
    <source>
        <strain evidence="6 7">CGMCC 1.6858</strain>
    </source>
</reference>
<dbReference type="Gene3D" id="3.30.360.10">
    <property type="entry name" value="Dihydrodipicolinate Reductase, domain 2"/>
    <property type="match status" value="1"/>
</dbReference>
<dbReference type="InterPro" id="IPR051317">
    <property type="entry name" value="Gfo/Idh/MocA_oxidoreduct"/>
</dbReference>
<dbReference type="GO" id="GO:0016491">
    <property type="term" value="F:oxidoreductase activity"/>
    <property type="evidence" value="ECO:0007669"/>
    <property type="project" value="UniProtKB-KW"/>
</dbReference>
<dbReference type="Pfam" id="PF01408">
    <property type="entry name" value="GFO_IDH_MocA"/>
    <property type="match status" value="1"/>
</dbReference>
<sequence length="387" mass="42521">MLFYPRDFLNLALTAQPSPVYCLFFYCLPFIPMSSSTPVRVALIGFGFVGEIFHAPLIRSVEGFRLTHIASRQAAKVHACFPDVTVLEDYKAAVSHPDVDLVVLATPNSSHAPLAEAALRAGKHVVVDKPFTLTLTEARHLSRLADSTGQLLSVFQNRRWDSDFLGVRNIIESGTLGDVVVYESRIERFRPEVRQRWRESSEPGSGLWYDLGPHLADQALCLFGIPHRVTAHLLKQRQGAQTDDWFHVVLDYGRTQAILQAGMLSAGGAPRFLLQGSRGSILKQGADRQEDALRQGTQPGAPGWGIDPDPAVFFDGDGTSTAIPVPAGDHAQYYRLLLRALRGEAENPVSPAQGCALMSIIEAAQHSAYEGMSVVPDLTDRERAAWR</sequence>
<dbReference type="PANTHER" id="PTHR43708">
    <property type="entry name" value="CONSERVED EXPRESSED OXIDOREDUCTASE (EUROFUNG)"/>
    <property type="match status" value="1"/>
</dbReference>
<proteinExistence type="inferred from homology"/>
<organism evidence="6 7">
    <name type="scientific">Pseudomonas duriflava</name>
    <dbReference type="NCBI Taxonomy" id="459528"/>
    <lineage>
        <taxon>Bacteria</taxon>
        <taxon>Pseudomonadati</taxon>
        <taxon>Pseudomonadota</taxon>
        <taxon>Gammaproteobacteria</taxon>
        <taxon>Pseudomonadales</taxon>
        <taxon>Pseudomonadaceae</taxon>
        <taxon>Pseudomonas</taxon>
    </lineage>
</organism>